<dbReference type="InterPro" id="IPR036390">
    <property type="entry name" value="WH_DNA-bd_sf"/>
</dbReference>
<keyword evidence="3" id="KW-1185">Reference proteome</keyword>
<reference evidence="2" key="1">
    <citation type="journal article" date="2014" name="Int. J. Syst. Evol. Microbiol.">
        <title>Complete genome sequence of Corynebacterium casei LMG S-19264T (=DSM 44701T), isolated from a smear-ripened cheese.</title>
        <authorList>
            <consortium name="US DOE Joint Genome Institute (JGI-PGF)"/>
            <person name="Walter F."/>
            <person name="Albersmeier A."/>
            <person name="Kalinowski J."/>
            <person name="Ruckert C."/>
        </authorList>
    </citation>
    <scope>NUCLEOTIDE SEQUENCE</scope>
    <source>
        <strain evidence="2">CGMCC 4.7368</strain>
    </source>
</reference>
<dbReference type="AlphaFoldDB" id="A0A918DQD9"/>
<dbReference type="CDD" id="cd00090">
    <property type="entry name" value="HTH_ARSR"/>
    <property type="match status" value="1"/>
</dbReference>
<proteinExistence type="inferred from homology"/>
<dbReference type="Gene3D" id="3.30.420.40">
    <property type="match status" value="2"/>
</dbReference>
<dbReference type="InterPro" id="IPR000600">
    <property type="entry name" value="ROK"/>
</dbReference>
<organism evidence="2 3">
    <name type="scientific">Nonomuraea cavernae</name>
    <dbReference type="NCBI Taxonomy" id="2045107"/>
    <lineage>
        <taxon>Bacteria</taxon>
        <taxon>Bacillati</taxon>
        <taxon>Actinomycetota</taxon>
        <taxon>Actinomycetes</taxon>
        <taxon>Streptosporangiales</taxon>
        <taxon>Streptosporangiaceae</taxon>
        <taxon>Nonomuraea</taxon>
    </lineage>
</organism>
<gene>
    <name evidence="2" type="ORF">GCM10012289_63200</name>
</gene>
<dbReference type="PANTHER" id="PTHR18964:SF149">
    <property type="entry name" value="BIFUNCTIONAL UDP-N-ACETYLGLUCOSAMINE 2-EPIMERASE_N-ACETYLMANNOSAMINE KINASE"/>
    <property type="match status" value="1"/>
</dbReference>
<reference evidence="2" key="2">
    <citation type="submission" date="2020-09" db="EMBL/GenBank/DDBJ databases">
        <authorList>
            <person name="Sun Q."/>
            <person name="Zhou Y."/>
        </authorList>
    </citation>
    <scope>NUCLEOTIDE SEQUENCE</scope>
    <source>
        <strain evidence="2">CGMCC 4.7368</strain>
    </source>
</reference>
<dbReference type="InterPro" id="IPR011991">
    <property type="entry name" value="ArsR-like_HTH"/>
</dbReference>
<dbReference type="Proteomes" id="UP000646523">
    <property type="component" value="Unassembled WGS sequence"/>
</dbReference>
<evidence type="ECO:0000313" key="2">
    <source>
        <dbReference type="EMBL" id="GGO79277.1"/>
    </source>
</evidence>
<protein>
    <recommendedName>
        <fullName evidence="4">ROK family transcriptional regulator</fullName>
    </recommendedName>
</protein>
<dbReference type="Pfam" id="PF00480">
    <property type="entry name" value="ROK"/>
    <property type="match status" value="1"/>
</dbReference>
<dbReference type="InterPro" id="IPR036388">
    <property type="entry name" value="WH-like_DNA-bd_sf"/>
</dbReference>
<sequence length="382" mass="40992">MLDARKLLSDSDGTRKENRTKIIRAIMCRPGSQSELVRRTGLSPATISSAVQEMRADRIVKNTNRPIELEQTTGVALGISVGLHGVRVAGRLVHEPKDDIQLMTVSQGISGGNGWVAETAEAVHTMTQSIGRHRADIATLGMAVPWAVHARTLLPSDPVPTWADTRPVGRLLAEALALPPGDRIQVVIDTDARLAAFYEQTYNHAFETMLSVQVSAHVTGGLMLANTHVRGARGRAVSVGHLSVDLAGRECWCGLRGCLEGYVTAPALLEEAFVKCHARQVAPPGTIEEFITRARDRDLVCLDVLRRAAVQLGRGLVSATVAADQHAIVLGGTVAPGFELVLDECRREMDRSGWAREVPVLIGELDAATHGALLLGLAGHLN</sequence>
<dbReference type="SUPFAM" id="SSF46785">
    <property type="entry name" value="Winged helix' DNA-binding domain"/>
    <property type="match status" value="1"/>
</dbReference>
<evidence type="ECO:0000313" key="3">
    <source>
        <dbReference type="Proteomes" id="UP000646523"/>
    </source>
</evidence>
<dbReference type="Gene3D" id="1.10.10.10">
    <property type="entry name" value="Winged helix-like DNA-binding domain superfamily/Winged helix DNA-binding domain"/>
    <property type="match status" value="1"/>
</dbReference>
<evidence type="ECO:0000256" key="1">
    <source>
        <dbReference type="ARBA" id="ARBA00006479"/>
    </source>
</evidence>
<name>A0A918DQD9_9ACTN</name>
<dbReference type="SUPFAM" id="SSF53067">
    <property type="entry name" value="Actin-like ATPase domain"/>
    <property type="match status" value="2"/>
</dbReference>
<dbReference type="EMBL" id="BMNH01000028">
    <property type="protein sequence ID" value="GGO79277.1"/>
    <property type="molecule type" value="Genomic_DNA"/>
</dbReference>
<comment type="caution">
    <text evidence="2">The sequence shown here is derived from an EMBL/GenBank/DDBJ whole genome shotgun (WGS) entry which is preliminary data.</text>
</comment>
<evidence type="ECO:0008006" key="4">
    <source>
        <dbReference type="Google" id="ProtNLM"/>
    </source>
</evidence>
<dbReference type="PANTHER" id="PTHR18964">
    <property type="entry name" value="ROK (REPRESSOR, ORF, KINASE) FAMILY"/>
    <property type="match status" value="1"/>
</dbReference>
<accession>A0A918DQD9</accession>
<dbReference type="InterPro" id="IPR043129">
    <property type="entry name" value="ATPase_NBD"/>
</dbReference>
<comment type="similarity">
    <text evidence="1">Belongs to the ROK (NagC/XylR) family.</text>
</comment>